<feature type="signal peptide" evidence="6">
    <location>
        <begin position="1"/>
        <end position="21"/>
    </location>
</feature>
<evidence type="ECO:0000256" key="1">
    <source>
        <dbReference type="ARBA" id="ARBA00003917"/>
    </source>
</evidence>
<keyword evidence="3 6" id="KW-0575">Peroxidase</keyword>
<dbReference type="InterPro" id="IPR002207">
    <property type="entry name" value="Peroxidase_I"/>
</dbReference>
<evidence type="ECO:0000256" key="3">
    <source>
        <dbReference type="ARBA" id="ARBA00022559"/>
    </source>
</evidence>
<dbReference type="PROSITE" id="PS50873">
    <property type="entry name" value="PEROXIDASE_4"/>
    <property type="match status" value="1"/>
</dbReference>
<reference evidence="8" key="1">
    <citation type="submission" date="2022-07" db="EMBL/GenBank/DDBJ databases">
        <title>Fungi with potential for degradation of polypropylene.</title>
        <authorList>
            <person name="Gostincar C."/>
        </authorList>
    </citation>
    <scope>NUCLEOTIDE SEQUENCE</scope>
    <source>
        <strain evidence="8">EXF-13308</strain>
    </source>
</reference>
<evidence type="ECO:0000259" key="7">
    <source>
        <dbReference type="PROSITE" id="PS50873"/>
    </source>
</evidence>
<dbReference type="FunFam" id="1.10.520.10:FF:000020">
    <property type="entry name" value="Peroxisomal ascorbate peroxidase"/>
    <property type="match status" value="1"/>
</dbReference>
<proteinExistence type="inferred from homology"/>
<dbReference type="GO" id="GO:0020037">
    <property type="term" value="F:heme binding"/>
    <property type="evidence" value="ECO:0007669"/>
    <property type="project" value="UniProtKB-UniRule"/>
</dbReference>
<organism evidence="8 9">
    <name type="scientific">Pleurostoma richardsiae</name>
    <dbReference type="NCBI Taxonomy" id="41990"/>
    <lineage>
        <taxon>Eukaryota</taxon>
        <taxon>Fungi</taxon>
        <taxon>Dikarya</taxon>
        <taxon>Ascomycota</taxon>
        <taxon>Pezizomycotina</taxon>
        <taxon>Sordariomycetes</taxon>
        <taxon>Sordariomycetidae</taxon>
        <taxon>Calosphaeriales</taxon>
        <taxon>Pleurostomataceae</taxon>
        <taxon>Pleurostoma</taxon>
    </lineage>
</organism>
<keyword evidence="6" id="KW-0732">Signal</keyword>
<evidence type="ECO:0000256" key="5">
    <source>
        <dbReference type="ARBA" id="ARBA00023002"/>
    </source>
</evidence>
<dbReference type="GO" id="GO:0004601">
    <property type="term" value="F:peroxidase activity"/>
    <property type="evidence" value="ECO:0007669"/>
    <property type="project" value="UniProtKB-KW"/>
</dbReference>
<dbReference type="InterPro" id="IPR002016">
    <property type="entry name" value="Haem_peroxidase"/>
</dbReference>
<dbReference type="Pfam" id="PF00141">
    <property type="entry name" value="peroxidase"/>
    <property type="match status" value="1"/>
</dbReference>
<dbReference type="AlphaFoldDB" id="A0AA38RRW8"/>
<comment type="caution">
    <text evidence="8">The sequence shown here is derived from an EMBL/GenBank/DDBJ whole genome shotgun (WGS) entry which is preliminary data.</text>
</comment>
<dbReference type="EC" id="1.11.1.-" evidence="6"/>
<dbReference type="InterPro" id="IPR044831">
    <property type="entry name" value="Ccp1-like"/>
</dbReference>
<dbReference type="Proteomes" id="UP001174694">
    <property type="component" value="Unassembled WGS sequence"/>
</dbReference>
<dbReference type="Gene3D" id="1.10.520.10">
    <property type="match status" value="1"/>
</dbReference>
<evidence type="ECO:0000256" key="6">
    <source>
        <dbReference type="RuleBase" id="RU363051"/>
    </source>
</evidence>
<keyword evidence="9" id="KW-1185">Reference proteome</keyword>
<feature type="domain" description="Plant heme peroxidase family profile" evidence="7">
    <location>
        <begin position="123"/>
        <end position="356"/>
    </location>
</feature>
<protein>
    <recommendedName>
        <fullName evidence="6">Peroxidase</fullName>
        <ecNumber evidence="6">1.11.1.-</ecNumber>
    </recommendedName>
</protein>
<sequence>MLAVSVPLLLSLSLAPSPAAADPTWPSPIDEVEEIMFQMKDFKTRNFADTILPCTNEASGPGRQNAAEWLRVGFHDMATANASAGLGGLDGSIQYQLVNGENLGPGFETTLRFMSTFLTPRSSLADLIAVGVYASVRSCGGPVVPIRAGRVDAAAAGPMGVPQPEHSVEQLREAFLRMGFTNAEMIEATACGHTIGGVHDTEFPELVAAGEAPSDSTVAVFDERVVTEYLSGETANPLVVGPAVALGKDSDTKVFASDGNATVRAMAAPEAFQDACRRVLQKMIEVVPAGVRLSEEIRPYAVKPTEMQLTLSRGAHSMIFTGFIRVRTTEMPPEEILNVTLVYKDRNGGNQCGSGRCAIVSTLQGVGYGLDDSFGFFPVEAQIPASSGISSFVLHLNLVNGTSLLYDNNGLSYPMQDAVMILRPHSCLVQHTGETRVLAAVRNDRAGLPATLAISYRAPREGLPVAGLHNMTMSMRKGECMGPYTLFEAAWTIPGGESFASRIDIISGEGGDVVVDDFNRAVDLPGYCEPFDGPAAACASVAVLLSTSAAGVSVSTATESSTAVQVLSSTAVPTMTTSTILSPVSTPVSGATGRPSPPTEDEEIMEEVGEYQTVKGFAQYWVNYFVNFFFGYDRFQVVNNELDRVT</sequence>
<keyword evidence="4" id="KW-0349">Heme</keyword>
<gene>
    <name evidence="8" type="ORF">NKR23_g6025</name>
</gene>
<dbReference type="PRINTS" id="PR00458">
    <property type="entry name" value="PEROXIDASE"/>
</dbReference>
<comment type="function">
    <text evidence="1">Destroys radicals which are normally produced within the cells and which are toxic to biological systems.</text>
</comment>
<keyword evidence="5 6" id="KW-0560">Oxidoreductase</keyword>
<dbReference type="InterPro" id="IPR010255">
    <property type="entry name" value="Haem_peroxidase_sf"/>
</dbReference>
<dbReference type="GO" id="GO:0034599">
    <property type="term" value="P:cellular response to oxidative stress"/>
    <property type="evidence" value="ECO:0007669"/>
    <property type="project" value="InterPro"/>
</dbReference>
<evidence type="ECO:0000313" key="9">
    <source>
        <dbReference type="Proteomes" id="UP001174694"/>
    </source>
</evidence>
<keyword evidence="4" id="KW-0479">Metal-binding</keyword>
<evidence type="ECO:0000313" key="8">
    <source>
        <dbReference type="EMBL" id="KAJ9144258.1"/>
    </source>
</evidence>
<dbReference type="Gene3D" id="1.10.420.10">
    <property type="entry name" value="Peroxidase, domain 2"/>
    <property type="match status" value="1"/>
</dbReference>
<feature type="chain" id="PRO_5041490286" description="Peroxidase" evidence="6">
    <location>
        <begin position="22"/>
        <end position="646"/>
    </location>
</feature>
<dbReference type="GO" id="GO:0046872">
    <property type="term" value="F:metal ion binding"/>
    <property type="evidence" value="ECO:0007669"/>
    <property type="project" value="UniProtKB-UniRule"/>
</dbReference>
<evidence type="ECO:0000256" key="2">
    <source>
        <dbReference type="ARBA" id="ARBA00005997"/>
    </source>
</evidence>
<dbReference type="GO" id="GO:0042744">
    <property type="term" value="P:hydrogen peroxide catabolic process"/>
    <property type="evidence" value="ECO:0007669"/>
    <property type="project" value="TreeGrafter"/>
</dbReference>
<dbReference type="GO" id="GO:0000302">
    <property type="term" value="P:response to reactive oxygen species"/>
    <property type="evidence" value="ECO:0007669"/>
    <property type="project" value="TreeGrafter"/>
</dbReference>
<dbReference type="EMBL" id="JANBVO010000017">
    <property type="protein sequence ID" value="KAJ9144258.1"/>
    <property type="molecule type" value="Genomic_DNA"/>
</dbReference>
<dbReference type="PANTHER" id="PTHR31356:SF53">
    <property type="entry name" value="HEME PEROXIDASE"/>
    <property type="match status" value="1"/>
</dbReference>
<evidence type="ECO:0000256" key="4">
    <source>
        <dbReference type="ARBA" id="ARBA00022617"/>
    </source>
</evidence>
<accession>A0AA38RRW8</accession>
<dbReference type="PANTHER" id="PTHR31356">
    <property type="entry name" value="THYLAKOID LUMENAL 29 KDA PROTEIN, CHLOROPLASTIC-RELATED"/>
    <property type="match status" value="1"/>
</dbReference>
<comment type="similarity">
    <text evidence="2">Belongs to the peroxidase family. Cytochrome c peroxidase subfamily.</text>
</comment>
<name>A0AA38RRW8_9PEZI</name>
<dbReference type="PRINTS" id="PR00459">
    <property type="entry name" value="ASPEROXIDASE"/>
</dbReference>
<keyword evidence="4" id="KW-0408">Iron</keyword>
<dbReference type="SUPFAM" id="SSF48113">
    <property type="entry name" value="Heme-dependent peroxidases"/>
    <property type="match status" value="1"/>
</dbReference>